<evidence type="ECO:0000313" key="1">
    <source>
        <dbReference type="EMBL" id="MBX68905.1"/>
    </source>
</evidence>
<protein>
    <submittedName>
        <fullName evidence="1">Uncharacterized protein</fullName>
    </submittedName>
</protein>
<dbReference type="EMBL" id="GGEC01088421">
    <property type="protein sequence ID" value="MBX68905.1"/>
    <property type="molecule type" value="Transcribed_RNA"/>
</dbReference>
<accession>A0A2P2QPQ1</accession>
<dbReference type="AlphaFoldDB" id="A0A2P2QPQ1"/>
<name>A0A2P2QPQ1_RHIMU</name>
<organism evidence="1">
    <name type="scientific">Rhizophora mucronata</name>
    <name type="common">Asiatic mangrove</name>
    <dbReference type="NCBI Taxonomy" id="61149"/>
    <lineage>
        <taxon>Eukaryota</taxon>
        <taxon>Viridiplantae</taxon>
        <taxon>Streptophyta</taxon>
        <taxon>Embryophyta</taxon>
        <taxon>Tracheophyta</taxon>
        <taxon>Spermatophyta</taxon>
        <taxon>Magnoliopsida</taxon>
        <taxon>eudicotyledons</taxon>
        <taxon>Gunneridae</taxon>
        <taxon>Pentapetalae</taxon>
        <taxon>rosids</taxon>
        <taxon>fabids</taxon>
        <taxon>Malpighiales</taxon>
        <taxon>Rhizophoraceae</taxon>
        <taxon>Rhizophora</taxon>
    </lineage>
</organism>
<sequence>MNSIVSIGTLQSTDIINNFLNLLTKMGSMNSLASASSLAILSAFSVSVTNGGFPLLPPPT</sequence>
<proteinExistence type="predicted"/>
<reference evidence="1" key="1">
    <citation type="submission" date="2018-02" db="EMBL/GenBank/DDBJ databases">
        <title>Rhizophora mucronata_Transcriptome.</title>
        <authorList>
            <person name="Meera S.P."/>
            <person name="Sreeshan A."/>
            <person name="Augustine A."/>
        </authorList>
    </citation>
    <scope>NUCLEOTIDE SEQUENCE</scope>
    <source>
        <tissue evidence="1">Leaf</tissue>
    </source>
</reference>